<evidence type="ECO:0000313" key="2">
    <source>
        <dbReference type="EMBL" id="KAF7355658.1"/>
    </source>
</evidence>
<evidence type="ECO:0000313" key="3">
    <source>
        <dbReference type="Proteomes" id="UP000623467"/>
    </source>
</evidence>
<protein>
    <submittedName>
        <fullName evidence="2">Uncharacterized protein</fullName>
    </submittedName>
</protein>
<organism evidence="2 3">
    <name type="scientific">Mycena sanguinolenta</name>
    <dbReference type="NCBI Taxonomy" id="230812"/>
    <lineage>
        <taxon>Eukaryota</taxon>
        <taxon>Fungi</taxon>
        <taxon>Dikarya</taxon>
        <taxon>Basidiomycota</taxon>
        <taxon>Agaricomycotina</taxon>
        <taxon>Agaricomycetes</taxon>
        <taxon>Agaricomycetidae</taxon>
        <taxon>Agaricales</taxon>
        <taxon>Marasmiineae</taxon>
        <taxon>Mycenaceae</taxon>
        <taxon>Mycena</taxon>
    </lineage>
</organism>
<proteinExistence type="predicted"/>
<feature type="compositionally biased region" description="Basic and acidic residues" evidence="1">
    <location>
        <begin position="187"/>
        <end position="201"/>
    </location>
</feature>
<comment type="caution">
    <text evidence="2">The sequence shown here is derived from an EMBL/GenBank/DDBJ whole genome shotgun (WGS) entry which is preliminary data.</text>
</comment>
<feature type="region of interest" description="Disordered" evidence="1">
    <location>
        <begin position="181"/>
        <end position="227"/>
    </location>
</feature>
<dbReference type="AlphaFoldDB" id="A0A8H6Y9F8"/>
<dbReference type="OrthoDB" id="10408794at2759"/>
<dbReference type="Proteomes" id="UP000623467">
    <property type="component" value="Unassembled WGS sequence"/>
</dbReference>
<sequence length="474" mass="53118">MTISGFQYQQAAGAYFVRVDQWRTLTEGQRAQAQKMLKDILALEETKEAQPDNRDWIKFGSIDLSNCIEDSGCATDEQESAPKEDHENLAIKSEGDLATVESQLGYMIMNFVADGDSDDDDDEQGTTLQDDYEMLQWGLQTAVKENNVDEALVELGRQFNIVAEQVGSDLRLDLDVPTAVHNMPSRAGEDKAAGEEDKPEVGNEASDNNEDKAAGAEDEEDSLAQEVSKLAQKMAKVELAKQEILEALRTQVAVWPADKQTNVIDRKERLDEPAEDLDDPINVSNATSAESEDKAAGEEDKQGSQAQDKSEPEIAADLAFGNLILKSFFPFFQWLMRTAAEENCVNEELLDIGRRINEAAENVGSELRLDMDDLSNNDPGEIRTIDDDAFEDEEEKELYFKIQDMSDEDIDKYALEFDGLQKEMEMCTTGKHWKGITRRMNELYEKIGSSIRLDLSNIDENKVLDKPVGLLRNE</sequence>
<dbReference type="EMBL" id="JACAZH010000011">
    <property type="protein sequence ID" value="KAF7355658.1"/>
    <property type="molecule type" value="Genomic_DNA"/>
</dbReference>
<evidence type="ECO:0000256" key="1">
    <source>
        <dbReference type="SAM" id="MobiDB-lite"/>
    </source>
</evidence>
<feature type="compositionally biased region" description="Basic and acidic residues" evidence="1">
    <location>
        <begin position="291"/>
        <end position="311"/>
    </location>
</feature>
<reference evidence="2" key="1">
    <citation type="submission" date="2020-05" db="EMBL/GenBank/DDBJ databases">
        <title>Mycena genomes resolve the evolution of fungal bioluminescence.</title>
        <authorList>
            <person name="Tsai I.J."/>
        </authorList>
    </citation>
    <scope>NUCLEOTIDE SEQUENCE</scope>
    <source>
        <strain evidence="2">160909Yilan</strain>
    </source>
</reference>
<gene>
    <name evidence="2" type="ORF">MSAN_01483600</name>
</gene>
<feature type="region of interest" description="Disordered" evidence="1">
    <location>
        <begin position="265"/>
        <end position="311"/>
    </location>
</feature>
<name>A0A8H6Y9F8_9AGAR</name>
<keyword evidence="3" id="KW-1185">Reference proteome</keyword>
<accession>A0A8H6Y9F8</accession>